<feature type="compositionally biased region" description="Polar residues" evidence="1">
    <location>
        <begin position="1712"/>
        <end position="1732"/>
    </location>
</feature>
<feature type="compositionally biased region" description="Low complexity" evidence="1">
    <location>
        <begin position="1733"/>
        <end position="1745"/>
    </location>
</feature>
<feature type="region of interest" description="Disordered" evidence="1">
    <location>
        <begin position="285"/>
        <end position="306"/>
    </location>
</feature>
<dbReference type="Proteomes" id="UP001295423">
    <property type="component" value="Unassembled WGS sequence"/>
</dbReference>
<feature type="region of interest" description="Disordered" evidence="1">
    <location>
        <begin position="1613"/>
        <end position="1645"/>
    </location>
</feature>
<feature type="compositionally biased region" description="Polar residues" evidence="1">
    <location>
        <begin position="1613"/>
        <end position="1630"/>
    </location>
</feature>
<protein>
    <submittedName>
        <fullName evidence="2">Uncharacterized protein</fullName>
    </submittedName>
</protein>
<feature type="region of interest" description="Disordered" evidence="1">
    <location>
        <begin position="1686"/>
        <end position="1782"/>
    </location>
</feature>
<sequence length="1782" mass="192508">MFSSLLSTLSPKKLLAASISKSLAEFFHVDPEQVETNLVQDARVTLKGIKIKQRRQGRLLVFGSVGQIEFSWAWDTGSFITDTKLTVKGVDIHVRLINDNDQVDNNPNGASPSTESSLESSSQATLGAENGKDTEWKARYKQQIIDHMTLLITDVSISIQAMDESSQVVLQAKSMELQTLHQVGDGKDGSSALLQEICLGSIAAWIHNDASTRHSILDPVGYRASVQRISGRRFLDGVLSGLMVQGNPRENIDETHAASTIRVHAGKHQLVGLKCLQNVLQNVGNDTRSSQGEEKDSVKTDSKEQESQVSLLNSTAGSIFRLPIQSIEIVLDDDLKLGLEECEVRYCMDGTELSLHCNGGLWMDGSPILKSSCVVVDFANFKLELDAYSSEEGSEVFYNAPNIVSPTDAEGELGQVRNDKENVKLMFSIELFRRLYCSMSAILPECQEAFALIKQTKKSNLEFRTVLSTSTPWTILAKQPTSFHFTGHDNMWIEVTGIGLVIEQKYTTDSDFPFTISCRSARLESCNGLSITVPSIETSGNTIVFSDRVSAAFESIDSLIPLKGIWEDVCCIIGSQPSSDIAFDYTIPCVDVSCSEANFGNIAFGKLSGTGSIVRLKSLRLQDIKGLSLEARHLELSLENRDICLQIKEIMTCGYGGNPMISVPVQNLELKHHQNSLSIACDDLAMIVPYRRHDDEPKTTSTIEAAIFELRQLERYAKSLHLQAKKLILSTDAGDVLATQSMNVSIGLGASSNFGVTMRRATVQNIDREEITCSGIKITGNIDFPAQWSSSIPRLPVWKYFSSAKLAVESIDSLMLHDFGRLHAPIENMIILFGNDLATVRCKSIKFCPKLMPKGSGGIQPPSAALNWPTLRFEIERLMLMPEFRPGKPGLCFDRLGLFCRPQGSALLVVMECSYLQGRGPNSIDFAIKQVKISAMKEGAGDSTGKTDLFGFREAEVSVGELSSFAVPGKFRLAKPIPNFTAQFKDGEVESKVVELHVICEFGRNSQMANLSIGAPDLTTSLPIVRVVVQKGDVEWIPVKAPDGSRACISFENSEFRLFQDYSAGIRFEVGIDSIHGKKADGSAVIASQGQCAVVMQQGSNEVAVLETLSIPLIGSLKSVKLSFSEVEVFHVPNFVNLKNPSRNIEVKFSKNKLVVTARDISLQRFVQDPIYQKKAQAPSFDFPCNINVSVVTLCVEDITQLKVTSRIIRCSNFYVGLEPTLAMIGSGIESPGAGAFFRCQSLEVRDSSSIVNIPELSGSGLLQCNMPDTIGNLVIGLEKAQLEADFSSMEWSGPGRRQSFNMKLPFAAIPKFVLTLKCVGTLLSVEDATLACEAFEGTSKTTLDALKAHYVGIARHRIPYILAAKTSIAGANIGDSVGMMAGSIVTNTSVVGAAVGVASRDAVGSAIRQGKAARGVDESEKYKFGDFTRGAIASVKGAAKSGAAMRNDEQYQFGDFTAGTKKSASSYASKNRMRLAGAGGSAAGMIAGAAILGPIGFVAGSFLGSSAAQSSVRSITGDHNDNEETQREEPSATGSNVEHWSLDNRRDQTSASHGGDSSGHPTAPVALNAEARMVGGIATSEQRGVMAQAELVDLLSSELPAVPVILPTSGATPQCAQATRPQTSASKTTMPVPLGRPTSGNMSGYSRYHVADTPTPMQASSTSMSQYPVAPVTLVAAATNTVPRAQGGIPRQLHGNQNHFNDGYHEDNAARAQNPSLQGNSIGQMRSPSTTQNNSAAGSQQQQGYRFGDVTRGIVARGRQLDGREENSGYQFGDFTRGLFR</sequence>
<feature type="region of interest" description="Disordered" evidence="1">
    <location>
        <begin position="101"/>
        <end position="131"/>
    </location>
</feature>
<evidence type="ECO:0000256" key="1">
    <source>
        <dbReference type="SAM" id="MobiDB-lite"/>
    </source>
</evidence>
<feature type="region of interest" description="Disordered" evidence="1">
    <location>
        <begin position="1514"/>
        <end position="1540"/>
    </location>
</feature>
<name>A0AAD2JHA1_9STRA</name>
<feature type="compositionally biased region" description="Basic and acidic residues" evidence="1">
    <location>
        <begin position="291"/>
        <end position="306"/>
    </location>
</feature>
<dbReference type="EMBL" id="CAKOGP040001758">
    <property type="protein sequence ID" value="CAJ1949791.1"/>
    <property type="molecule type" value="Genomic_DNA"/>
</dbReference>
<proteinExistence type="predicted"/>
<gene>
    <name evidence="2" type="ORF">CYCCA115_LOCUS12273</name>
</gene>
<feature type="compositionally biased region" description="Low complexity" evidence="1">
    <location>
        <begin position="110"/>
        <end position="126"/>
    </location>
</feature>
<comment type="caution">
    <text evidence="2">The sequence shown here is derived from an EMBL/GenBank/DDBJ whole genome shotgun (WGS) entry which is preliminary data.</text>
</comment>
<accession>A0AAD2JHA1</accession>
<organism evidence="2 3">
    <name type="scientific">Cylindrotheca closterium</name>
    <dbReference type="NCBI Taxonomy" id="2856"/>
    <lineage>
        <taxon>Eukaryota</taxon>
        <taxon>Sar</taxon>
        <taxon>Stramenopiles</taxon>
        <taxon>Ochrophyta</taxon>
        <taxon>Bacillariophyta</taxon>
        <taxon>Bacillariophyceae</taxon>
        <taxon>Bacillariophycidae</taxon>
        <taxon>Bacillariales</taxon>
        <taxon>Bacillariaceae</taxon>
        <taxon>Cylindrotheca</taxon>
    </lineage>
</organism>
<evidence type="ECO:0000313" key="2">
    <source>
        <dbReference type="EMBL" id="CAJ1949791.1"/>
    </source>
</evidence>
<keyword evidence="3" id="KW-1185">Reference proteome</keyword>
<evidence type="ECO:0000313" key="3">
    <source>
        <dbReference type="Proteomes" id="UP001295423"/>
    </source>
</evidence>
<feature type="compositionally biased region" description="Basic and acidic residues" evidence="1">
    <location>
        <begin position="1517"/>
        <end position="1531"/>
    </location>
</feature>
<reference evidence="2" key="1">
    <citation type="submission" date="2023-08" db="EMBL/GenBank/DDBJ databases">
        <authorList>
            <person name="Audoor S."/>
            <person name="Bilcke G."/>
        </authorList>
    </citation>
    <scope>NUCLEOTIDE SEQUENCE</scope>
</reference>